<dbReference type="EMBL" id="WBZB01000006">
    <property type="protein sequence ID" value="KAB3532806.1"/>
    <property type="molecule type" value="Genomic_DNA"/>
</dbReference>
<name>A0A833HR55_9FIRM</name>
<evidence type="ECO:0000256" key="1">
    <source>
        <dbReference type="SAM" id="Phobius"/>
    </source>
</evidence>
<proteinExistence type="predicted"/>
<reference evidence="2 3" key="1">
    <citation type="submission" date="2019-10" db="EMBL/GenBank/DDBJ databases">
        <title>Alkaliphilus serpentinus sp. nov. and Alkaliphilus pronyensis sp. nov., two novel anaerobic alkaliphilic species isolated from the serpentinized-hosted hydrothermal field of the Prony Bay (New Caledonia).</title>
        <authorList>
            <person name="Postec A."/>
        </authorList>
    </citation>
    <scope>NUCLEOTIDE SEQUENCE [LARGE SCALE GENOMIC DNA]</scope>
    <source>
        <strain evidence="2 3">LacT</strain>
    </source>
</reference>
<dbReference type="AlphaFoldDB" id="A0A833HR55"/>
<evidence type="ECO:0000313" key="2">
    <source>
        <dbReference type="EMBL" id="KAB3532806.1"/>
    </source>
</evidence>
<dbReference type="RefSeq" id="WP_151864619.1">
    <property type="nucleotide sequence ID" value="NZ_WBZB01000006.1"/>
</dbReference>
<gene>
    <name evidence="2" type="ORF">F8153_01695</name>
</gene>
<keyword evidence="1" id="KW-0472">Membrane</keyword>
<comment type="caution">
    <text evidence="2">The sequence shown here is derived from an EMBL/GenBank/DDBJ whole genome shotgun (WGS) entry which is preliminary data.</text>
</comment>
<evidence type="ECO:0000313" key="3">
    <source>
        <dbReference type="Proteomes" id="UP000465601"/>
    </source>
</evidence>
<keyword evidence="3" id="KW-1185">Reference proteome</keyword>
<protein>
    <submittedName>
        <fullName evidence="2">Pilus assembly protein</fullName>
    </submittedName>
</protein>
<organism evidence="2 3">
    <name type="scientific">Alkaliphilus serpentinus</name>
    <dbReference type="NCBI Taxonomy" id="1482731"/>
    <lineage>
        <taxon>Bacteria</taxon>
        <taxon>Bacillati</taxon>
        <taxon>Bacillota</taxon>
        <taxon>Clostridia</taxon>
        <taxon>Peptostreptococcales</taxon>
        <taxon>Natronincolaceae</taxon>
        <taxon>Alkaliphilus</taxon>
    </lineage>
</organism>
<dbReference type="Proteomes" id="UP000465601">
    <property type="component" value="Unassembled WGS sequence"/>
</dbReference>
<feature type="transmembrane region" description="Helical" evidence="1">
    <location>
        <begin position="21"/>
        <end position="48"/>
    </location>
</feature>
<keyword evidence="1" id="KW-0812">Transmembrane</keyword>
<keyword evidence="1" id="KW-1133">Transmembrane helix</keyword>
<sequence>MKKDWITKHFIYIDKTSTRGSITVEAALIFPLVFCVIVFTMYIVFFLYQYAYLQASANYIAGKTASQWKYLLEDTTVEDIQESAPLIYHRPSLYWRLYDFTKNAKVNLMTQYNDLEINKHRLISKASGENFPVIFQNSLLSNRIIVSYEEVYKTPIDAITNLLGVNNLFKIQIKAQSTINDPAEGIRNMDFALDMLQKNERAKDLHDQYFERVEAVKDDVKEFLNSN</sequence>
<accession>A0A833HR55</accession>
<dbReference type="OrthoDB" id="1739072at2"/>